<name>A0A9X2NGY6_9PSEU</name>
<dbReference type="AlphaFoldDB" id="A0A9X2NGY6"/>
<evidence type="ECO:0000313" key="4">
    <source>
        <dbReference type="Proteomes" id="UP001144096"/>
    </source>
</evidence>
<organism evidence="3 4">
    <name type="scientific">Amycolatopsis iheyensis</name>
    <dbReference type="NCBI Taxonomy" id="2945988"/>
    <lineage>
        <taxon>Bacteria</taxon>
        <taxon>Bacillati</taxon>
        <taxon>Actinomycetota</taxon>
        <taxon>Actinomycetes</taxon>
        <taxon>Pseudonocardiales</taxon>
        <taxon>Pseudonocardiaceae</taxon>
        <taxon>Amycolatopsis</taxon>
    </lineage>
</organism>
<reference evidence="3" key="1">
    <citation type="submission" date="2022-06" db="EMBL/GenBank/DDBJ databases">
        <title>Amycolatopsis iheyaensis sp. nov., a new species of the genus Amycolatopsis isolated from soil in Iheya island, Japan.</title>
        <authorList>
            <person name="Ngamcharungchit C."/>
            <person name="Kanto H."/>
            <person name="Take A."/>
            <person name="Intra B."/>
            <person name="Matsumoto A."/>
            <person name="Panbangred W."/>
            <person name="Inahashi Y."/>
        </authorList>
    </citation>
    <scope>NUCLEOTIDE SEQUENCE</scope>
    <source>
        <strain evidence="3">OK19-0408</strain>
    </source>
</reference>
<dbReference type="GO" id="GO:0016787">
    <property type="term" value="F:hydrolase activity"/>
    <property type="evidence" value="ECO:0007669"/>
    <property type="project" value="UniProtKB-KW"/>
</dbReference>
<comment type="caution">
    <text evidence="3">The sequence shown here is derived from an EMBL/GenBank/DDBJ whole genome shotgun (WGS) entry which is preliminary data.</text>
</comment>
<gene>
    <name evidence="3" type="ORF">M8542_32650</name>
</gene>
<dbReference type="RefSeq" id="WP_257924157.1">
    <property type="nucleotide sequence ID" value="NZ_JAMXQV010000020.1"/>
</dbReference>
<evidence type="ECO:0000259" key="2">
    <source>
        <dbReference type="Pfam" id="PF00561"/>
    </source>
</evidence>
<proteinExistence type="predicted"/>
<keyword evidence="3" id="KW-0378">Hydrolase</keyword>
<protein>
    <submittedName>
        <fullName evidence="3">Alpha/beta hydrolase</fullName>
    </submittedName>
</protein>
<evidence type="ECO:0000313" key="3">
    <source>
        <dbReference type="EMBL" id="MCR6487587.1"/>
    </source>
</evidence>
<dbReference type="InterPro" id="IPR000073">
    <property type="entry name" value="AB_hydrolase_1"/>
</dbReference>
<dbReference type="Pfam" id="PF00561">
    <property type="entry name" value="Abhydrolase_1"/>
    <property type="match status" value="1"/>
</dbReference>
<feature type="compositionally biased region" description="Basic and acidic residues" evidence="1">
    <location>
        <begin position="15"/>
        <end position="26"/>
    </location>
</feature>
<dbReference type="Proteomes" id="UP001144096">
    <property type="component" value="Unassembled WGS sequence"/>
</dbReference>
<dbReference type="SUPFAM" id="SSF53474">
    <property type="entry name" value="alpha/beta-Hydrolases"/>
    <property type="match status" value="1"/>
</dbReference>
<accession>A0A9X2NGY6</accession>
<dbReference type="InterPro" id="IPR029058">
    <property type="entry name" value="AB_hydrolase_fold"/>
</dbReference>
<sequence>MFRPYLRGFGPTTFRDPDQPRDAPLGRDLRDFLDALDLTDVVVAGHDWGARAGYAVGSRFPERVSHLVAMSAGHGSAGPPLDHDALDGGRRANARHLWTTWSPGWEFADDTFDRTAAAWDNDD</sequence>
<dbReference type="Gene3D" id="3.40.50.1820">
    <property type="entry name" value="alpha/beta hydrolase"/>
    <property type="match status" value="1"/>
</dbReference>
<feature type="domain" description="AB hydrolase-1" evidence="2">
    <location>
        <begin position="6"/>
        <end position="93"/>
    </location>
</feature>
<keyword evidence="4" id="KW-1185">Reference proteome</keyword>
<feature type="region of interest" description="Disordered" evidence="1">
    <location>
        <begin position="1"/>
        <end position="26"/>
    </location>
</feature>
<evidence type="ECO:0000256" key="1">
    <source>
        <dbReference type="SAM" id="MobiDB-lite"/>
    </source>
</evidence>
<dbReference type="EMBL" id="JAMXQV010000020">
    <property type="protein sequence ID" value="MCR6487587.1"/>
    <property type="molecule type" value="Genomic_DNA"/>
</dbReference>